<dbReference type="Proteomes" id="UP001200430">
    <property type="component" value="Unassembled WGS sequence"/>
</dbReference>
<keyword evidence="1 5" id="KW-0963">Cytoplasm</keyword>
<reference evidence="9 10" key="1">
    <citation type="submission" date="2022-01" db="EMBL/GenBank/DDBJ databases">
        <title>Dethiosulfovibrio faecalis sp. nov., a novel proteolytic, non-sulfur-reducing bacterium isolated from a marine aquaculture solid waste bioreactor.</title>
        <authorList>
            <person name="Grabowski S."/>
            <person name="Apolinario E."/>
            <person name="Schneider N."/>
            <person name="Marshall C.W."/>
            <person name="Sowers K.R."/>
        </authorList>
    </citation>
    <scope>NUCLEOTIDE SEQUENCE [LARGE SCALE GENOMIC DNA]</scope>
    <source>
        <strain evidence="9 10">DSM 12537</strain>
    </source>
</reference>
<feature type="domain" description="Exonuclease VII large subunit C-terminal" evidence="7">
    <location>
        <begin position="129"/>
        <end position="333"/>
    </location>
</feature>
<evidence type="ECO:0000256" key="5">
    <source>
        <dbReference type="HAMAP-Rule" id="MF_00378"/>
    </source>
</evidence>
<organism evidence="9 10">
    <name type="scientific">Dethiosulfovibrio marinus</name>
    <dbReference type="NCBI Taxonomy" id="133532"/>
    <lineage>
        <taxon>Bacteria</taxon>
        <taxon>Thermotogati</taxon>
        <taxon>Synergistota</taxon>
        <taxon>Synergistia</taxon>
        <taxon>Synergistales</taxon>
        <taxon>Dethiosulfovibrionaceae</taxon>
        <taxon>Dethiosulfovibrio</taxon>
    </lineage>
</organism>
<dbReference type="Pfam" id="PF13742">
    <property type="entry name" value="tRNA_anti_2"/>
    <property type="match status" value="1"/>
</dbReference>
<evidence type="ECO:0000256" key="3">
    <source>
        <dbReference type="ARBA" id="ARBA00022801"/>
    </source>
</evidence>
<gene>
    <name evidence="5 9" type="primary">xseA</name>
    <name evidence="9" type="ORF">L2W38_04215</name>
</gene>
<keyword evidence="4 5" id="KW-0269">Exonuclease</keyword>
<evidence type="ECO:0000256" key="2">
    <source>
        <dbReference type="ARBA" id="ARBA00022722"/>
    </source>
</evidence>
<evidence type="ECO:0000313" key="9">
    <source>
        <dbReference type="EMBL" id="MCF4142020.1"/>
    </source>
</evidence>
<comment type="subunit">
    <text evidence="5">Heterooligomer composed of large and small subunits.</text>
</comment>
<comment type="caution">
    <text evidence="9">The sequence shown here is derived from an EMBL/GenBank/DDBJ whole genome shotgun (WGS) entry which is preliminary data.</text>
</comment>
<keyword evidence="3 5" id="KW-0378">Hydrolase</keyword>
<comment type="catalytic activity">
    <reaction evidence="5 6">
        <text>Exonucleolytic cleavage in either 5'- to 3'- or 3'- to 5'-direction to yield nucleoside 5'-phosphates.</text>
        <dbReference type="EC" id="3.1.11.6"/>
    </reaction>
</comment>
<evidence type="ECO:0000256" key="1">
    <source>
        <dbReference type="ARBA" id="ARBA00022490"/>
    </source>
</evidence>
<evidence type="ECO:0000259" key="8">
    <source>
        <dbReference type="Pfam" id="PF13742"/>
    </source>
</evidence>
<dbReference type="Pfam" id="PF02601">
    <property type="entry name" value="Exonuc_VII_L"/>
    <property type="match status" value="1"/>
</dbReference>
<protein>
    <recommendedName>
        <fullName evidence="5">Exodeoxyribonuclease 7 large subunit</fullName>
        <ecNumber evidence="5">3.1.11.6</ecNumber>
    </recommendedName>
    <alternativeName>
        <fullName evidence="5">Exodeoxyribonuclease VII large subunit</fullName>
        <shortName evidence="5">Exonuclease VII large subunit</shortName>
    </alternativeName>
</protein>
<sequence>MSEAVSNKGILSVDDLSFRIKEAIESYPGMGKVAVQGEIVDLKRHSSGHCYFTLSGRESRIAGVLFRSDAAGVVKWPRPGDEVVVGGRVSSYPQRGIYQLYARRLFPLGKGAISRAKEELRAKLSKEGIFAPERKRPIPTYPERILCITSATGAAFRDVAKVMGTRNPSVELVLIPATVQGVDGPDEIAEAFLKVPSLLPADAVLLVRGGGSRGDLNPFDDETVVRSISSCPVPVVVGVGHQVDFTLSDMAADRRCATPSEAAEAVVPDRTYLYSLLSNGKSRLKKAMEREIDRLATRLVDRETLLTRLMAGDIDRLRKDLDGLSRRSVSATEKTVVSEIGRLAGLSAALDGASPLRILGKGYVSCRDEAGTPVSSVKSMTPGKKVSLDFVDGRADCRVESSCVLKRS</sequence>
<comment type="function">
    <text evidence="5">Bidirectionally degrades single-stranded DNA into large acid-insoluble oligonucleotides, which are then degraded further into small acid-soluble oligonucleotides.</text>
</comment>
<dbReference type="InterPro" id="IPR020579">
    <property type="entry name" value="Exonuc_VII_lsu_C"/>
</dbReference>
<dbReference type="RefSeq" id="WP_236098776.1">
    <property type="nucleotide sequence ID" value="NZ_JAKGUD010000003.1"/>
</dbReference>
<keyword evidence="2 5" id="KW-0540">Nuclease</keyword>
<evidence type="ECO:0000313" key="10">
    <source>
        <dbReference type="Proteomes" id="UP001200430"/>
    </source>
</evidence>
<evidence type="ECO:0000256" key="4">
    <source>
        <dbReference type="ARBA" id="ARBA00022839"/>
    </source>
</evidence>
<dbReference type="PANTHER" id="PTHR30008">
    <property type="entry name" value="EXODEOXYRIBONUCLEASE 7 LARGE SUBUNIT"/>
    <property type="match status" value="1"/>
</dbReference>
<dbReference type="EC" id="3.1.11.6" evidence="5"/>
<dbReference type="CDD" id="cd04489">
    <property type="entry name" value="ExoVII_LU_OBF"/>
    <property type="match status" value="1"/>
</dbReference>
<comment type="similarity">
    <text evidence="5 6">Belongs to the XseA family.</text>
</comment>
<dbReference type="EMBL" id="JAKGUD010000003">
    <property type="protein sequence ID" value="MCF4142020.1"/>
    <property type="molecule type" value="Genomic_DNA"/>
</dbReference>
<keyword evidence="10" id="KW-1185">Reference proteome</keyword>
<dbReference type="PANTHER" id="PTHR30008:SF0">
    <property type="entry name" value="EXODEOXYRIBONUCLEASE 7 LARGE SUBUNIT"/>
    <property type="match status" value="1"/>
</dbReference>
<name>A0ABS9ELJ1_9BACT</name>
<dbReference type="GO" id="GO:0008855">
    <property type="term" value="F:exodeoxyribonuclease VII activity"/>
    <property type="evidence" value="ECO:0007669"/>
    <property type="project" value="UniProtKB-EC"/>
</dbReference>
<accession>A0ABS9ELJ1</accession>
<dbReference type="NCBIfam" id="TIGR00237">
    <property type="entry name" value="xseA"/>
    <property type="match status" value="1"/>
</dbReference>
<evidence type="ECO:0000256" key="6">
    <source>
        <dbReference type="RuleBase" id="RU004355"/>
    </source>
</evidence>
<dbReference type="InterPro" id="IPR025824">
    <property type="entry name" value="OB-fold_nuc-bd_dom"/>
</dbReference>
<proteinExistence type="inferred from homology"/>
<comment type="subcellular location">
    <subcellularLocation>
        <location evidence="5 6">Cytoplasm</location>
    </subcellularLocation>
</comment>
<evidence type="ECO:0000259" key="7">
    <source>
        <dbReference type="Pfam" id="PF02601"/>
    </source>
</evidence>
<feature type="domain" description="OB-fold nucleic acid binding" evidence="8">
    <location>
        <begin position="11"/>
        <end position="104"/>
    </location>
</feature>
<dbReference type="InterPro" id="IPR003753">
    <property type="entry name" value="Exonuc_VII_L"/>
</dbReference>
<dbReference type="HAMAP" id="MF_00378">
    <property type="entry name" value="Exonuc_7_L"/>
    <property type="match status" value="1"/>
</dbReference>